<keyword evidence="3" id="KW-1185">Reference proteome</keyword>
<gene>
    <name evidence="2" type="ORF">M8445_12255</name>
</gene>
<organism evidence="2 3">
    <name type="scientific">Deinococcus aquaticus</name>
    <dbReference type="NCBI Taxonomy" id="328692"/>
    <lineage>
        <taxon>Bacteria</taxon>
        <taxon>Thermotogati</taxon>
        <taxon>Deinococcota</taxon>
        <taxon>Deinococci</taxon>
        <taxon>Deinococcales</taxon>
        <taxon>Deinococcaceae</taxon>
        <taxon>Deinococcus</taxon>
    </lineage>
</organism>
<protein>
    <submittedName>
        <fullName evidence="2">Uncharacterized protein</fullName>
    </submittedName>
</protein>
<dbReference type="RefSeq" id="WP_273988042.1">
    <property type="nucleotide sequence ID" value="NZ_BAABQT010000003.1"/>
</dbReference>
<evidence type="ECO:0000313" key="2">
    <source>
        <dbReference type="EMBL" id="WDA58113.1"/>
    </source>
</evidence>
<accession>A0ABY7UYW2</accession>
<sequence>MTRLLLALAGVILLAVTALALVWLIGQVLVGVGVVLVGAVGVLGRLLWFLLVTGVLAGLVYFVASAWRPALRARGGTGSARSSVAARPAGAALLTFAPPAAAPVSLEKPPVSPDVSA</sequence>
<evidence type="ECO:0000313" key="3">
    <source>
        <dbReference type="Proteomes" id="UP001217044"/>
    </source>
</evidence>
<keyword evidence="1" id="KW-1133">Transmembrane helix</keyword>
<keyword evidence="1" id="KW-0472">Membrane</keyword>
<reference evidence="2 3" key="1">
    <citation type="submission" date="2022-12" db="EMBL/GenBank/DDBJ databases">
        <title>Genome Sequence of Deinococcus aquaticus Type Strain PB314.</title>
        <authorList>
            <person name="Albert C."/>
            <person name="Hill J."/>
            <person name="Boren L."/>
            <person name="Scholz-Ng S."/>
            <person name="Fatema N."/>
            <person name="Grosso R."/>
            <person name="Soboslay E."/>
            <person name="Tuohy J."/>
        </authorList>
    </citation>
    <scope>NUCLEOTIDE SEQUENCE [LARGE SCALE GENOMIC DNA]</scope>
    <source>
        <strain evidence="2 3">PB-314</strain>
    </source>
</reference>
<proteinExistence type="predicted"/>
<feature type="transmembrane region" description="Helical" evidence="1">
    <location>
        <begin position="36"/>
        <end position="64"/>
    </location>
</feature>
<name>A0ABY7UYW2_9DEIO</name>
<evidence type="ECO:0000256" key="1">
    <source>
        <dbReference type="SAM" id="Phobius"/>
    </source>
</evidence>
<dbReference type="EMBL" id="CP115165">
    <property type="protein sequence ID" value="WDA58113.1"/>
    <property type="molecule type" value="Genomic_DNA"/>
</dbReference>
<keyword evidence="1" id="KW-0812">Transmembrane</keyword>
<dbReference type="Proteomes" id="UP001217044">
    <property type="component" value="Chromosome"/>
</dbReference>